<feature type="transmembrane region" description="Helical" evidence="5">
    <location>
        <begin position="136"/>
        <end position="155"/>
    </location>
</feature>
<dbReference type="Pfam" id="PF13515">
    <property type="entry name" value="FUSC_2"/>
    <property type="match status" value="1"/>
</dbReference>
<feature type="domain" description="Integral membrane bound transporter" evidence="6">
    <location>
        <begin position="189"/>
        <end position="310"/>
    </location>
</feature>
<dbReference type="GO" id="GO:0016020">
    <property type="term" value="C:membrane"/>
    <property type="evidence" value="ECO:0007669"/>
    <property type="project" value="UniProtKB-SubCell"/>
</dbReference>
<protein>
    <submittedName>
        <fullName evidence="7">Fusaric acid resistance family protein</fullName>
    </submittedName>
</protein>
<feature type="transmembrane region" description="Helical" evidence="5">
    <location>
        <begin position="20"/>
        <end position="49"/>
    </location>
</feature>
<feature type="transmembrane region" description="Helical" evidence="5">
    <location>
        <begin position="250"/>
        <end position="266"/>
    </location>
</feature>
<proteinExistence type="predicted"/>
<evidence type="ECO:0000256" key="4">
    <source>
        <dbReference type="ARBA" id="ARBA00023136"/>
    </source>
</evidence>
<name>A0A4R3Z381_9FIRM</name>
<keyword evidence="3 5" id="KW-1133">Transmembrane helix</keyword>
<dbReference type="InterPro" id="IPR049453">
    <property type="entry name" value="Memb_transporter_dom"/>
</dbReference>
<evidence type="ECO:0000256" key="5">
    <source>
        <dbReference type="SAM" id="Phobius"/>
    </source>
</evidence>
<feature type="transmembrane region" description="Helical" evidence="5">
    <location>
        <begin position="179"/>
        <end position="197"/>
    </location>
</feature>
<evidence type="ECO:0000256" key="3">
    <source>
        <dbReference type="ARBA" id="ARBA00022989"/>
    </source>
</evidence>
<reference evidence="7 8" key="1">
    <citation type="submission" date="2019-03" db="EMBL/GenBank/DDBJ databases">
        <title>Genomic Encyclopedia of Type Strains, Phase IV (KMG-IV): sequencing the most valuable type-strain genomes for metagenomic binning, comparative biology and taxonomic classification.</title>
        <authorList>
            <person name="Goeker M."/>
        </authorList>
    </citation>
    <scope>NUCLEOTIDE SEQUENCE [LARGE SCALE GENOMIC DNA]</scope>
    <source>
        <strain evidence="7 8">DSM 29487</strain>
    </source>
</reference>
<feature type="transmembrane region" description="Helical" evidence="5">
    <location>
        <begin position="84"/>
        <end position="102"/>
    </location>
</feature>
<feature type="transmembrane region" description="Helical" evidence="5">
    <location>
        <begin position="297"/>
        <end position="317"/>
    </location>
</feature>
<keyword evidence="2 5" id="KW-0812">Transmembrane</keyword>
<evidence type="ECO:0000259" key="6">
    <source>
        <dbReference type="Pfam" id="PF13515"/>
    </source>
</evidence>
<comment type="caution">
    <text evidence="7">The sequence shown here is derived from an EMBL/GenBank/DDBJ whole genome shotgun (WGS) entry which is preliminary data.</text>
</comment>
<evidence type="ECO:0000256" key="2">
    <source>
        <dbReference type="ARBA" id="ARBA00022692"/>
    </source>
</evidence>
<dbReference type="AlphaFoldDB" id="A0A4R3Z381"/>
<accession>A0A4R3Z381</accession>
<evidence type="ECO:0000256" key="1">
    <source>
        <dbReference type="ARBA" id="ARBA00004141"/>
    </source>
</evidence>
<evidence type="ECO:0000313" key="7">
    <source>
        <dbReference type="EMBL" id="TCV99445.1"/>
    </source>
</evidence>
<feature type="transmembrane region" description="Helical" evidence="5">
    <location>
        <begin position="228"/>
        <end position="244"/>
    </location>
</feature>
<keyword evidence="4 5" id="KW-0472">Membrane</keyword>
<dbReference type="Proteomes" id="UP000295515">
    <property type="component" value="Unassembled WGS sequence"/>
</dbReference>
<comment type="subcellular location">
    <subcellularLocation>
        <location evidence="1">Membrane</location>
        <topology evidence="1">Multi-pass membrane protein</topology>
    </subcellularLocation>
</comment>
<keyword evidence="8" id="KW-1185">Reference proteome</keyword>
<organism evidence="7 8">
    <name type="scientific">Longibaculum muris</name>
    <dbReference type="NCBI Taxonomy" id="1796628"/>
    <lineage>
        <taxon>Bacteria</taxon>
        <taxon>Bacillati</taxon>
        <taxon>Bacillota</taxon>
        <taxon>Erysipelotrichia</taxon>
        <taxon>Erysipelotrichales</taxon>
        <taxon>Coprobacillaceae</taxon>
        <taxon>Longibaculum</taxon>
    </lineage>
</organism>
<sequence>MMEIDKNSLGFQILQNAFRFLVNVGFVFVFQMIFGMENTLVGVAIGVGFTMLPMCNLDLKPMTMFLIIVLLYGGSGLIGQVTLINPWLAFIGNFLFVSLIILLSNEPLHSKPNISFLLCFVFAQSTVVKWEQFPMRMMACVIGGLFVGGCVLWRWHSHHYGGDIGFKEQILRCQKNRSYLLRMSFGIALAMLIGSLLQLRKPLWISIVVMSLTQLEFSETLERIKHRFIGTLIGVVLFFIFFQVLIPQKYAIWVVMLLGYVGFFLPDYKYKQVINAVSALNASLVILDTMTAIETRILCLTAGILIVLMIYLMTKLIRKLHIKSMDLLKNQIDQFFLNMETKKEVAMK</sequence>
<evidence type="ECO:0000313" key="8">
    <source>
        <dbReference type="Proteomes" id="UP000295515"/>
    </source>
</evidence>
<feature type="transmembrane region" description="Helical" evidence="5">
    <location>
        <begin position="61"/>
        <end position="78"/>
    </location>
</feature>
<gene>
    <name evidence="7" type="ORF">EDD60_10927</name>
</gene>
<dbReference type="EMBL" id="SMCQ01000009">
    <property type="protein sequence ID" value="TCV99445.1"/>
    <property type="molecule type" value="Genomic_DNA"/>
</dbReference>